<comment type="caution">
    <text evidence="2">The sequence shown here is derived from an EMBL/GenBank/DDBJ whole genome shotgun (WGS) entry which is preliminary data.</text>
</comment>
<evidence type="ECO:0000313" key="2">
    <source>
        <dbReference type="EMBL" id="MFJ2821758.1"/>
    </source>
</evidence>
<evidence type="ECO:0000256" key="1">
    <source>
        <dbReference type="SAM" id="Phobius"/>
    </source>
</evidence>
<keyword evidence="1" id="KW-0812">Transmembrane</keyword>
<name>A0ABW8EGJ0_STRT5</name>
<sequence>MAIQDVLTGWTAEALGGLTVALVFFLLRRARRRRGAARPATQPVPGAGALRTYTLIGVRAADGQPVHLPSSRPAGTVLTWPGPDGAGEQFELTDAVLPDGTYAAERRCLYGHGRRRAVAVRGGSSGWPGGWPRR</sequence>
<proteinExistence type="predicted"/>
<dbReference type="RefSeq" id="WP_402379935.1">
    <property type="nucleotide sequence ID" value="NZ_JBIUYY010000004.1"/>
</dbReference>
<feature type="transmembrane region" description="Helical" evidence="1">
    <location>
        <begin position="6"/>
        <end position="27"/>
    </location>
</feature>
<protein>
    <submittedName>
        <fullName evidence="2">Uncharacterized protein</fullName>
    </submittedName>
</protein>
<keyword evidence="1" id="KW-1133">Transmembrane helix</keyword>
<gene>
    <name evidence="2" type="ORF">ACIO7M_11640</name>
</gene>
<keyword evidence="3" id="KW-1185">Reference proteome</keyword>
<organism evidence="2 3">
    <name type="scientific">Streptomyces toxytricini</name>
    <name type="common">Actinomyces toxytricini</name>
    <dbReference type="NCBI Taxonomy" id="67369"/>
    <lineage>
        <taxon>Bacteria</taxon>
        <taxon>Bacillati</taxon>
        <taxon>Actinomycetota</taxon>
        <taxon>Actinomycetes</taxon>
        <taxon>Kitasatosporales</taxon>
        <taxon>Streptomycetaceae</taxon>
        <taxon>Streptomyces</taxon>
    </lineage>
</organism>
<accession>A0ABW8EGJ0</accession>
<keyword evidence="1" id="KW-0472">Membrane</keyword>
<reference evidence="2 3" key="1">
    <citation type="submission" date="2024-10" db="EMBL/GenBank/DDBJ databases">
        <title>The Natural Products Discovery Center: Release of the First 8490 Sequenced Strains for Exploring Actinobacteria Biosynthetic Diversity.</title>
        <authorList>
            <person name="Kalkreuter E."/>
            <person name="Kautsar S.A."/>
            <person name="Yang D."/>
            <person name="Bader C.D."/>
            <person name="Teijaro C.N."/>
            <person name="Fluegel L."/>
            <person name="Davis C.M."/>
            <person name="Simpson J.R."/>
            <person name="Lauterbach L."/>
            <person name="Steele A.D."/>
            <person name="Gui C."/>
            <person name="Meng S."/>
            <person name="Li G."/>
            <person name="Viehrig K."/>
            <person name="Ye F."/>
            <person name="Su P."/>
            <person name="Kiefer A.F."/>
            <person name="Nichols A."/>
            <person name="Cepeda A.J."/>
            <person name="Yan W."/>
            <person name="Fan B."/>
            <person name="Jiang Y."/>
            <person name="Adhikari A."/>
            <person name="Zheng C.-J."/>
            <person name="Schuster L."/>
            <person name="Cowan T.M."/>
            <person name="Smanski M.J."/>
            <person name="Chevrette M.G."/>
            <person name="De Carvalho L.P.S."/>
            <person name="Shen B."/>
        </authorList>
    </citation>
    <scope>NUCLEOTIDE SEQUENCE [LARGE SCALE GENOMIC DNA]</scope>
    <source>
        <strain evidence="2 3">NPDC087220</strain>
    </source>
</reference>
<evidence type="ECO:0000313" key="3">
    <source>
        <dbReference type="Proteomes" id="UP001617351"/>
    </source>
</evidence>
<dbReference type="EMBL" id="JBIUYY010000004">
    <property type="protein sequence ID" value="MFJ2821758.1"/>
    <property type="molecule type" value="Genomic_DNA"/>
</dbReference>
<dbReference type="Proteomes" id="UP001617351">
    <property type="component" value="Unassembled WGS sequence"/>
</dbReference>